<dbReference type="Proteomes" id="UP001152798">
    <property type="component" value="Chromosome 6"/>
</dbReference>
<organism evidence="1 2">
    <name type="scientific">Nezara viridula</name>
    <name type="common">Southern green stink bug</name>
    <name type="synonym">Cimex viridulus</name>
    <dbReference type="NCBI Taxonomy" id="85310"/>
    <lineage>
        <taxon>Eukaryota</taxon>
        <taxon>Metazoa</taxon>
        <taxon>Ecdysozoa</taxon>
        <taxon>Arthropoda</taxon>
        <taxon>Hexapoda</taxon>
        <taxon>Insecta</taxon>
        <taxon>Pterygota</taxon>
        <taxon>Neoptera</taxon>
        <taxon>Paraneoptera</taxon>
        <taxon>Hemiptera</taxon>
        <taxon>Heteroptera</taxon>
        <taxon>Panheteroptera</taxon>
        <taxon>Pentatomomorpha</taxon>
        <taxon>Pentatomoidea</taxon>
        <taxon>Pentatomidae</taxon>
        <taxon>Pentatominae</taxon>
        <taxon>Nezara</taxon>
    </lineage>
</organism>
<sequence length="116" mass="13500">MLKTVVSSALTPTYPFPYSFFLSMKLPRNWNLENPYTHSPVLRGKEMEGFSLLHFLNVSYSLTLHNHECLNIMQTPLVGQISDQINKDAVKVHGDNWKEIAQDRQRWRRLIKAAND</sequence>
<evidence type="ECO:0000313" key="1">
    <source>
        <dbReference type="EMBL" id="CAH1404106.1"/>
    </source>
</evidence>
<dbReference type="EMBL" id="OV725082">
    <property type="protein sequence ID" value="CAH1404106.1"/>
    <property type="molecule type" value="Genomic_DNA"/>
</dbReference>
<gene>
    <name evidence="1" type="ORF">NEZAVI_LOCUS12573</name>
</gene>
<reference evidence="1" key="1">
    <citation type="submission" date="2022-01" db="EMBL/GenBank/DDBJ databases">
        <authorList>
            <person name="King R."/>
        </authorList>
    </citation>
    <scope>NUCLEOTIDE SEQUENCE</scope>
</reference>
<dbReference type="AlphaFoldDB" id="A0A9P0HMD8"/>
<keyword evidence="2" id="KW-1185">Reference proteome</keyword>
<accession>A0A9P0HMD8</accession>
<protein>
    <submittedName>
        <fullName evidence="1">Uncharacterized protein</fullName>
    </submittedName>
</protein>
<proteinExistence type="predicted"/>
<evidence type="ECO:0000313" key="2">
    <source>
        <dbReference type="Proteomes" id="UP001152798"/>
    </source>
</evidence>
<name>A0A9P0HMD8_NEZVI</name>